<evidence type="ECO:0000256" key="2">
    <source>
        <dbReference type="SAM" id="SignalP"/>
    </source>
</evidence>
<accession>A0A1Y1YFJ7</accession>
<reference evidence="3 4" key="1">
    <citation type="submission" date="2016-07" db="EMBL/GenBank/DDBJ databases">
        <title>Pervasive Adenine N6-methylation of Active Genes in Fungi.</title>
        <authorList>
            <consortium name="DOE Joint Genome Institute"/>
            <person name="Mondo S.J."/>
            <person name="Dannebaum R.O."/>
            <person name="Kuo R.C."/>
            <person name="Labutti K."/>
            <person name="Haridas S."/>
            <person name="Kuo A."/>
            <person name="Salamov A."/>
            <person name="Ahrendt S.R."/>
            <person name="Lipzen A."/>
            <person name="Sullivan W."/>
            <person name="Andreopoulos W.B."/>
            <person name="Clum A."/>
            <person name="Lindquist E."/>
            <person name="Daum C."/>
            <person name="Ramamoorthy G.K."/>
            <person name="Gryganskyi A."/>
            <person name="Culley D."/>
            <person name="Magnuson J.K."/>
            <person name="James T.Y."/>
            <person name="O'Malley M.A."/>
            <person name="Stajich J.E."/>
            <person name="Spatafora J.W."/>
            <person name="Visel A."/>
            <person name="Grigoriev I.V."/>
        </authorList>
    </citation>
    <scope>NUCLEOTIDE SEQUENCE [LARGE SCALE GENOMIC DNA]</scope>
    <source>
        <strain evidence="3 4">CBS 115471</strain>
    </source>
</reference>
<dbReference type="EMBL" id="MCFA01000248">
    <property type="protein sequence ID" value="ORX96755.1"/>
    <property type="molecule type" value="Genomic_DNA"/>
</dbReference>
<feature type="chain" id="PRO_5012960143" evidence="2">
    <location>
        <begin position="20"/>
        <end position="98"/>
    </location>
</feature>
<proteinExistence type="predicted"/>
<evidence type="ECO:0000313" key="4">
    <source>
        <dbReference type="Proteomes" id="UP000193144"/>
    </source>
</evidence>
<feature type="signal peptide" evidence="2">
    <location>
        <begin position="1"/>
        <end position="19"/>
    </location>
</feature>
<gene>
    <name evidence="3" type="ORF">BCR34DRAFT_607529</name>
</gene>
<dbReference type="Proteomes" id="UP000193144">
    <property type="component" value="Unassembled WGS sequence"/>
</dbReference>
<sequence>MRISTLGLFLTEILPITTALPTGPPSRIPDGSNNIASSRGCGTVSDNKGGGGTAYTIFPGGDCRPSPFMDWHPMGYSRVSQTVSVIFTASAFNRTYYV</sequence>
<feature type="region of interest" description="Disordered" evidence="1">
    <location>
        <begin position="21"/>
        <end position="49"/>
    </location>
</feature>
<keyword evidence="2" id="KW-0732">Signal</keyword>
<protein>
    <submittedName>
        <fullName evidence="3">Uncharacterized protein</fullName>
    </submittedName>
</protein>
<evidence type="ECO:0000256" key="1">
    <source>
        <dbReference type="SAM" id="MobiDB-lite"/>
    </source>
</evidence>
<name>A0A1Y1YFJ7_9PLEO</name>
<dbReference type="AlphaFoldDB" id="A0A1Y1YFJ7"/>
<keyword evidence="4" id="KW-1185">Reference proteome</keyword>
<comment type="caution">
    <text evidence="3">The sequence shown here is derived from an EMBL/GenBank/DDBJ whole genome shotgun (WGS) entry which is preliminary data.</text>
</comment>
<organism evidence="3 4">
    <name type="scientific">Clohesyomyces aquaticus</name>
    <dbReference type="NCBI Taxonomy" id="1231657"/>
    <lineage>
        <taxon>Eukaryota</taxon>
        <taxon>Fungi</taxon>
        <taxon>Dikarya</taxon>
        <taxon>Ascomycota</taxon>
        <taxon>Pezizomycotina</taxon>
        <taxon>Dothideomycetes</taxon>
        <taxon>Pleosporomycetidae</taxon>
        <taxon>Pleosporales</taxon>
        <taxon>Lindgomycetaceae</taxon>
        <taxon>Clohesyomyces</taxon>
    </lineage>
</organism>
<evidence type="ECO:0000313" key="3">
    <source>
        <dbReference type="EMBL" id="ORX96755.1"/>
    </source>
</evidence>